<dbReference type="InterPro" id="IPR004839">
    <property type="entry name" value="Aminotransferase_I/II_large"/>
</dbReference>
<protein>
    <submittedName>
        <fullName evidence="7">PLP-dependent aminotransferase family protein</fullName>
    </submittedName>
</protein>
<dbReference type="Pfam" id="PF00155">
    <property type="entry name" value="Aminotran_1_2"/>
    <property type="match status" value="1"/>
</dbReference>
<dbReference type="GO" id="GO:0008483">
    <property type="term" value="F:transaminase activity"/>
    <property type="evidence" value="ECO:0007669"/>
    <property type="project" value="UniProtKB-KW"/>
</dbReference>
<evidence type="ECO:0000313" key="8">
    <source>
        <dbReference type="Proteomes" id="UP000679126"/>
    </source>
</evidence>
<evidence type="ECO:0000256" key="2">
    <source>
        <dbReference type="ARBA" id="ARBA00022898"/>
    </source>
</evidence>
<evidence type="ECO:0000259" key="6">
    <source>
        <dbReference type="PROSITE" id="PS50949"/>
    </source>
</evidence>
<name>A0ABS3YHG4_9BACT</name>
<dbReference type="CDD" id="cd07377">
    <property type="entry name" value="WHTH_GntR"/>
    <property type="match status" value="1"/>
</dbReference>
<dbReference type="InterPro" id="IPR015421">
    <property type="entry name" value="PyrdxlP-dep_Trfase_major"/>
</dbReference>
<organism evidence="7 8">
    <name type="scientific">Chitinophaga chungangae</name>
    <dbReference type="NCBI Taxonomy" id="2821488"/>
    <lineage>
        <taxon>Bacteria</taxon>
        <taxon>Pseudomonadati</taxon>
        <taxon>Bacteroidota</taxon>
        <taxon>Chitinophagia</taxon>
        <taxon>Chitinophagales</taxon>
        <taxon>Chitinophagaceae</taxon>
        <taxon>Chitinophaga</taxon>
    </lineage>
</organism>
<comment type="similarity">
    <text evidence="1">In the C-terminal section; belongs to the class-I pyridoxal-phosphate-dependent aminotransferase family.</text>
</comment>
<dbReference type="PANTHER" id="PTHR46577">
    <property type="entry name" value="HTH-TYPE TRANSCRIPTIONAL REGULATORY PROTEIN GABR"/>
    <property type="match status" value="1"/>
</dbReference>
<keyword evidence="2" id="KW-0663">Pyridoxal phosphate</keyword>
<evidence type="ECO:0000313" key="7">
    <source>
        <dbReference type="EMBL" id="MBO9154117.1"/>
    </source>
</evidence>
<keyword evidence="7" id="KW-0808">Transferase</keyword>
<comment type="caution">
    <text evidence="7">The sequence shown here is derived from an EMBL/GenBank/DDBJ whole genome shotgun (WGS) entry which is preliminary data.</text>
</comment>
<dbReference type="PROSITE" id="PS50949">
    <property type="entry name" value="HTH_GNTR"/>
    <property type="match status" value="1"/>
</dbReference>
<keyword evidence="5" id="KW-0804">Transcription</keyword>
<evidence type="ECO:0000256" key="4">
    <source>
        <dbReference type="ARBA" id="ARBA00023125"/>
    </source>
</evidence>
<reference evidence="8" key="1">
    <citation type="submission" date="2021-03" db="EMBL/GenBank/DDBJ databases">
        <title>Assistant Professor.</title>
        <authorList>
            <person name="Huq M.A."/>
        </authorList>
    </citation>
    <scope>NUCLEOTIDE SEQUENCE [LARGE SCALE GENOMIC DNA]</scope>
    <source>
        <strain evidence="8">MAH-28</strain>
    </source>
</reference>
<accession>A0ABS3YHG4</accession>
<keyword evidence="7" id="KW-0032">Aminotransferase</keyword>
<evidence type="ECO:0000256" key="1">
    <source>
        <dbReference type="ARBA" id="ARBA00005384"/>
    </source>
</evidence>
<dbReference type="Gene3D" id="1.10.10.10">
    <property type="entry name" value="Winged helix-like DNA-binding domain superfamily/Winged helix DNA-binding domain"/>
    <property type="match status" value="1"/>
</dbReference>
<dbReference type="PANTHER" id="PTHR46577:SF2">
    <property type="entry name" value="TRANSCRIPTIONAL REGULATORY PROTEIN"/>
    <property type="match status" value="1"/>
</dbReference>
<dbReference type="SMART" id="SM00345">
    <property type="entry name" value="HTH_GNTR"/>
    <property type="match status" value="1"/>
</dbReference>
<sequence>MTVQTLPFSTLIAIDRQSTTPIFTQLANALIDLIKKGQLKSGYQLPASRDMASMLNLNRTTVVAAYEELQAQGWAEAIKRKGNFVSMHLPITSPKPFQDNTLAMSTAKDPNRFYRTIASPQSGTRKLKPQQLMINDGYPDARIAPLDLIIDRYRFLSKRVNTHNKLLSEGSLGSNSLRTELALFLSKTRALDINAEQVLVTHGAQLAISVAASMILRPGSPVIVGDMNYVLADRLFEQLGAKLIKVKVDQDGIDVEAIENICKQSRPSLLYIIPHHHHPTTVTLSAERRFKLLDIIRRYQLPVIEDDYDYDFHYENAPILPLASAEHSGYVLYIGSISKTLAPTIRLGYLVGGEDFVWQASKLKQAVDIRGDVLFEESVAHLFTTGEMQRHLRRSVKVYKKRRDQFCELLQSSVGDVAKFISPKGGMAVWTLFDPGYSIPDLAERLATKGIYLNDGSLHKYKDDVNGIRLGFASLNTNEMQTFAQALKKSR</sequence>
<dbReference type="InterPro" id="IPR015424">
    <property type="entry name" value="PyrdxlP-dep_Trfase"/>
</dbReference>
<dbReference type="SUPFAM" id="SSF53383">
    <property type="entry name" value="PLP-dependent transferases"/>
    <property type="match status" value="1"/>
</dbReference>
<feature type="domain" description="HTH gntR-type" evidence="6">
    <location>
        <begin position="20"/>
        <end position="88"/>
    </location>
</feature>
<evidence type="ECO:0000256" key="5">
    <source>
        <dbReference type="ARBA" id="ARBA00023163"/>
    </source>
</evidence>
<dbReference type="Pfam" id="PF00392">
    <property type="entry name" value="GntR"/>
    <property type="match status" value="1"/>
</dbReference>
<gene>
    <name evidence="7" type="ORF">J7I43_17965</name>
</gene>
<dbReference type="InterPro" id="IPR036390">
    <property type="entry name" value="WH_DNA-bd_sf"/>
</dbReference>
<dbReference type="EMBL" id="JAGHKP010000003">
    <property type="protein sequence ID" value="MBO9154117.1"/>
    <property type="molecule type" value="Genomic_DNA"/>
</dbReference>
<dbReference type="Gene3D" id="3.40.640.10">
    <property type="entry name" value="Type I PLP-dependent aspartate aminotransferase-like (Major domain)"/>
    <property type="match status" value="1"/>
</dbReference>
<evidence type="ECO:0000256" key="3">
    <source>
        <dbReference type="ARBA" id="ARBA00023015"/>
    </source>
</evidence>
<keyword evidence="3" id="KW-0805">Transcription regulation</keyword>
<dbReference type="InterPro" id="IPR051446">
    <property type="entry name" value="HTH_trans_reg/aminotransferase"/>
</dbReference>
<dbReference type="SUPFAM" id="SSF46785">
    <property type="entry name" value="Winged helix' DNA-binding domain"/>
    <property type="match status" value="1"/>
</dbReference>
<proteinExistence type="inferred from homology"/>
<dbReference type="InterPro" id="IPR000524">
    <property type="entry name" value="Tscrpt_reg_HTH_GntR"/>
</dbReference>
<keyword evidence="8" id="KW-1185">Reference proteome</keyword>
<dbReference type="InterPro" id="IPR036388">
    <property type="entry name" value="WH-like_DNA-bd_sf"/>
</dbReference>
<dbReference type="CDD" id="cd00609">
    <property type="entry name" value="AAT_like"/>
    <property type="match status" value="1"/>
</dbReference>
<keyword evidence="4" id="KW-0238">DNA-binding</keyword>
<dbReference type="RefSeq" id="WP_209147236.1">
    <property type="nucleotide sequence ID" value="NZ_JAGHKP010000003.1"/>
</dbReference>
<dbReference type="Proteomes" id="UP000679126">
    <property type="component" value="Unassembled WGS sequence"/>
</dbReference>